<dbReference type="OrthoDB" id="6458537at2759"/>
<organism evidence="1 2">
    <name type="scientific">Araneus ventricosus</name>
    <name type="common">Orbweaver spider</name>
    <name type="synonym">Epeira ventricosa</name>
    <dbReference type="NCBI Taxonomy" id="182803"/>
    <lineage>
        <taxon>Eukaryota</taxon>
        <taxon>Metazoa</taxon>
        <taxon>Ecdysozoa</taxon>
        <taxon>Arthropoda</taxon>
        <taxon>Chelicerata</taxon>
        <taxon>Arachnida</taxon>
        <taxon>Araneae</taxon>
        <taxon>Araneomorphae</taxon>
        <taxon>Entelegynae</taxon>
        <taxon>Araneoidea</taxon>
        <taxon>Araneidae</taxon>
        <taxon>Araneus</taxon>
    </lineage>
</organism>
<sequence length="104" mass="11565">MASFFKSTSVAATITPFWETWLGKSVTAYLNFPEASGTPWIRHSDLAGIIVFSLANTEHNFESSALAENKGISSLPVRISFFSRSTMKLNFCRKSRPRIQGSVM</sequence>
<evidence type="ECO:0000313" key="1">
    <source>
        <dbReference type="EMBL" id="GBM39042.1"/>
    </source>
</evidence>
<dbReference type="AlphaFoldDB" id="A0A4Y2FCG3"/>
<reference evidence="1 2" key="1">
    <citation type="journal article" date="2019" name="Sci. Rep.">
        <title>Orb-weaving spider Araneus ventricosus genome elucidates the spidroin gene catalogue.</title>
        <authorList>
            <person name="Kono N."/>
            <person name="Nakamura H."/>
            <person name="Ohtoshi R."/>
            <person name="Moran D.A.P."/>
            <person name="Shinohara A."/>
            <person name="Yoshida Y."/>
            <person name="Fujiwara M."/>
            <person name="Mori M."/>
            <person name="Tomita M."/>
            <person name="Arakawa K."/>
        </authorList>
    </citation>
    <scope>NUCLEOTIDE SEQUENCE [LARGE SCALE GENOMIC DNA]</scope>
</reference>
<dbReference type="EMBL" id="BGPR01095579">
    <property type="protein sequence ID" value="GBM39042.1"/>
    <property type="molecule type" value="Genomic_DNA"/>
</dbReference>
<keyword evidence="2" id="KW-1185">Reference proteome</keyword>
<name>A0A4Y2FCG3_ARAVE</name>
<evidence type="ECO:0000313" key="2">
    <source>
        <dbReference type="Proteomes" id="UP000499080"/>
    </source>
</evidence>
<dbReference type="Proteomes" id="UP000499080">
    <property type="component" value="Unassembled WGS sequence"/>
</dbReference>
<comment type="caution">
    <text evidence="1">The sequence shown here is derived from an EMBL/GenBank/DDBJ whole genome shotgun (WGS) entry which is preliminary data.</text>
</comment>
<protein>
    <submittedName>
        <fullName evidence="1">Uncharacterized protein</fullName>
    </submittedName>
</protein>
<accession>A0A4Y2FCG3</accession>
<proteinExistence type="predicted"/>
<gene>
    <name evidence="1" type="ORF">AVEN_122180_1</name>
</gene>